<keyword evidence="2" id="KW-1185">Reference proteome</keyword>
<accession>E8ZGW1</accession>
<sequence>MVLDPRLLLGAFGIVGTAVGTGVVLTSSLFKGSETPLTPKEERELVNGEFTSHRKYKIPSIDSSSSGKGCFIYWIDKVYSDDSDATTSFDELKGKYTKEEKEKFFQEASLSEEDKKGQDITSLCLSGDGSHSYVWEGNGVRQIDRNLKSVVDTCHASE</sequence>
<organism evidence="1 2">
    <name type="scientific">Mycoplasma haemofelis (strain Langford 1)</name>
    <name type="common">Haemobartonella felis</name>
    <dbReference type="NCBI Taxonomy" id="941640"/>
    <lineage>
        <taxon>Bacteria</taxon>
        <taxon>Bacillati</taxon>
        <taxon>Mycoplasmatota</taxon>
        <taxon>Mollicutes</taxon>
        <taxon>Mycoplasmataceae</taxon>
        <taxon>Mycoplasma</taxon>
    </lineage>
</organism>
<reference evidence="1 2" key="1">
    <citation type="journal article" date="2011" name="J. Bacteriol.">
        <title>Complete genome sequence of Mycoplasma haemofelis, a hemotropic mycoplasma.</title>
        <authorList>
            <person name="Barker E.N."/>
            <person name="Helps C.R."/>
            <person name="Peters I.R."/>
            <person name="Darby A.C."/>
            <person name="Radford A.D."/>
            <person name="Tasker S."/>
        </authorList>
    </citation>
    <scope>NUCLEOTIDE SEQUENCE [LARGE SCALE GENOMIC DNA]</scope>
    <source>
        <strain evidence="1 2">Langford 1</strain>
    </source>
</reference>
<dbReference type="KEGG" id="mha:HF1_03740"/>
<evidence type="ECO:0000313" key="2">
    <source>
        <dbReference type="Proteomes" id="UP000008637"/>
    </source>
</evidence>
<dbReference type="EMBL" id="FR773153">
    <property type="protein sequence ID" value="CBY92382.1"/>
    <property type="molecule type" value="Genomic_DNA"/>
</dbReference>
<dbReference type="HOGENOM" id="CLU_1738488_0_0_14"/>
<evidence type="ECO:0000313" key="1">
    <source>
        <dbReference type="EMBL" id="CBY92382.1"/>
    </source>
</evidence>
<proteinExistence type="predicted"/>
<protein>
    <submittedName>
        <fullName evidence="1">Uncharacterized protein</fullName>
    </submittedName>
</protein>
<gene>
    <name evidence="1" type="ordered locus">HF1_03740</name>
</gene>
<dbReference type="Proteomes" id="UP000008637">
    <property type="component" value="Chromosome"/>
</dbReference>
<dbReference type="AlphaFoldDB" id="E8ZGW1"/>
<name>E8ZGW1_MYCHL</name>